<organism evidence="3 4">
    <name type="scientific">Acidiferrimicrobium australe</name>
    <dbReference type="NCBI Taxonomy" id="2664430"/>
    <lineage>
        <taxon>Bacteria</taxon>
        <taxon>Bacillati</taxon>
        <taxon>Actinomycetota</taxon>
        <taxon>Acidimicrobiia</taxon>
        <taxon>Acidimicrobiales</taxon>
        <taxon>Acidimicrobiaceae</taxon>
        <taxon>Acidiferrimicrobium</taxon>
    </lineage>
</organism>
<evidence type="ECO:0000259" key="2">
    <source>
        <dbReference type="PROSITE" id="PS51833"/>
    </source>
</evidence>
<dbReference type="SUPFAM" id="SSF141868">
    <property type="entry name" value="EAL domain-like"/>
    <property type="match status" value="1"/>
</dbReference>
<name>A0ABW9QVU2_9ACTN</name>
<reference evidence="3 4" key="1">
    <citation type="submission" date="2019-11" db="EMBL/GenBank/DDBJ databases">
        <title>Acidiferrimicrobium australis gen. nov., sp. nov., an acidophilic and obligately heterotrophic, member of the Actinobacteria that catalyses dissimilatory oxido- reduction of iron isolated from metal-rich acidic water in Chile.</title>
        <authorList>
            <person name="Gonzalez D."/>
            <person name="Huber K."/>
            <person name="Hedrich S."/>
            <person name="Rojas-Villalobos C."/>
            <person name="Quatrini R."/>
            <person name="Dinamarca M.A."/>
            <person name="Schwarz A."/>
            <person name="Canales C."/>
            <person name="Nancucheo I."/>
        </authorList>
    </citation>
    <scope>NUCLEOTIDE SEQUENCE [LARGE SCALE GENOMIC DNA]</scope>
    <source>
        <strain evidence="3 4">USS-CCA1</strain>
    </source>
</reference>
<dbReference type="SMART" id="SM00052">
    <property type="entry name" value="EAL"/>
    <property type="match status" value="1"/>
</dbReference>
<feature type="domain" description="EAL" evidence="1">
    <location>
        <begin position="1"/>
        <end position="202"/>
    </location>
</feature>
<evidence type="ECO:0000313" key="3">
    <source>
        <dbReference type="EMBL" id="MST33977.1"/>
    </source>
</evidence>
<dbReference type="EMBL" id="WJHE01000795">
    <property type="protein sequence ID" value="MST33977.1"/>
    <property type="molecule type" value="Genomic_DNA"/>
</dbReference>
<dbReference type="PROSITE" id="PS50883">
    <property type="entry name" value="EAL"/>
    <property type="match status" value="1"/>
</dbReference>
<dbReference type="InterPro" id="IPR013976">
    <property type="entry name" value="HDOD"/>
</dbReference>
<dbReference type="PANTHER" id="PTHR33525">
    <property type="match status" value="1"/>
</dbReference>
<accession>A0ABW9QVU2</accession>
<dbReference type="PROSITE" id="PS51833">
    <property type="entry name" value="HDOD"/>
    <property type="match status" value="1"/>
</dbReference>
<gene>
    <name evidence="3" type="ORF">GHK86_14770</name>
</gene>
<dbReference type="Gene3D" id="1.10.3210.10">
    <property type="entry name" value="Hypothetical protein af1432"/>
    <property type="match status" value="1"/>
</dbReference>
<dbReference type="InterPro" id="IPR035919">
    <property type="entry name" value="EAL_sf"/>
</dbReference>
<proteinExistence type="predicted"/>
<dbReference type="PIRSF" id="PIRSF003180">
    <property type="entry name" value="DiGMPpdiest_YuxH"/>
    <property type="match status" value="1"/>
</dbReference>
<dbReference type="InterPro" id="IPR052340">
    <property type="entry name" value="RNase_Y/CdgJ"/>
</dbReference>
<dbReference type="InterPro" id="IPR014408">
    <property type="entry name" value="dGMP_Pdiesterase_EAL/HD-GYP"/>
</dbReference>
<evidence type="ECO:0000313" key="4">
    <source>
        <dbReference type="Proteomes" id="UP000437736"/>
    </source>
</evidence>
<keyword evidence="4" id="KW-1185">Reference proteome</keyword>
<dbReference type="Proteomes" id="UP000437736">
    <property type="component" value="Unassembled WGS sequence"/>
</dbReference>
<evidence type="ECO:0000259" key="1">
    <source>
        <dbReference type="PROSITE" id="PS50883"/>
    </source>
</evidence>
<dbReference type="Gene3D" id="3.20.20.450">
    <property type="entry name" value="EAL domain"/>
    <property type="match status" value="1"/>
</dbReference>
<comment type="caution">
    <text evidence="3">The sequence shown here is derived from an EMBL/GenBank/DDBJ whole genome shotgun (WGS) entry which is preliminary data.</text>
</comment>
<dbReference type="Pfam" id="PF08668">
    <property type="entry name" value="HDOD"/>
    <property type="match status" value="1"/>
</dbReference>
<sequence length="401" mass="43057">MMAGRFMVGRQPIFDESYGVVGYELLFRGDPTAEPGDDAMTSEILVRTALDLGLSGVVGDKRAFLKASRAFLVGDLDLPLPPERVVLEVGGRLAGDDAVVEGCRRLAELGFTIAVDERGEGTGAILDVASLAKLDVLALTPQELAGHVERLHGRGLQLVAENIETVEQLADCRRLGVALFQGYLLSRPQVVHGQDLTPARMTILRLIGKVCNPETSTRELERIVEGDPALSYRLLRVAGAGASAGLRRGVRSIREGVVLLGRQRLRSWLVLMLAADSSGATDEQVSIALTRAKMCELLAVEVDPTLRDSAFTVGLVSALDLLLQGSLAGLVAHLNLADDLVEAILDHSGPLGRILADTLDWQLGQPPRELRSETDLRVAEKGYVEALHWTTGLFAALQLAA</sequence>
<dbReference type="InterPro" id="IPR001633">
    <property type="entry name" value="EAL_dom"/>
</dbReference>
<dbReference type="SUPFAM" id="SSF109604">
    <property type="entry name" value="HD-domain/PDEase-like"/>
    <property type="match status" value="1"/>
</dbReference>
<protein>
    <submittedName>
        <fullName evidence="3">EAL domain-containing protein</fullName>
    </submittedName>
</protein>
<feature type="domain" description="HDOD" evidence="2">
    <location>
        <begin position="196"/>
        <end position="382"/>
    </location>
</feature>
<dbReference type="PANTHER" id="PTHR33525:SF4">
    <property type="entry name" value="CYCLIC DI-GMP PHOSPHODIESTERASE CDGJ"/>
    <property type="match status" value="1"/>
</dbReference>
<dbReference type="Pfam" id="PF00563">
    <property type="entry name" value="EAL"/>
    <property type="match status" value="1"/>
</dbReference>